<evidence type="ECO:0000313" key="8">
    <source>
        <dbReference type="Proteomes" id="UP000001918"/>
    </source>
</evidence>
<evidence type="ECO:0000256" key="5">
    <source>
        <dbReference type="SAM" id="Phobius"/>
    </source>
</evidence>
<keyword evidence="2 5" id="KW-0812">Transmembrane</keyword>
<evidence type="ECO:0000256" key="2">
    <source>
        <dbReference type="ARBA" id="ARBA00022692"/>
    </source>
</evidence>
<comment type="subcellular location">
    <subcellularLocation>
        <location evidence="1">Endomembrane system</location>
        <topology evidence="1">Multi-pass membrane protein</topology>
    </subcellularLocation>
</comment>
<feature type="transmembrane region" description="Helical" evidence="5">
    <location>
        <begin position="44"/>
        <end position="67"/>
    </location>
</feature>
<organism evidence="7 8">
    <name type="scientific">Thermomonospora curvata (strain ATCC 19995 / DSM 43183 / JCM 3096 / KCTC 9072 / NBRC 15933 / NCIMB 10081 / Henssen B9)</name>
    <dbReference type="NCBI Taxonomy" id="471852"/>
    <lineage>
        <taxon>Bacteria</taxon>
        <taxon>Bacillati</taxon>
        <taxon>Actinomycetota</taxon>
        <taxon>Actinomycetes</taxon>
        <taxon>Streptosporangiales</taxon>
        <taxon>Thermomonosporaceae</taxon>
        <taxon>Thermomonospora</taxon>
    </lineage>
</organism>
<dbReference type="RefSeq" id="WP_012853072.1">
    <property type="nucleotide sequence ID" value="NC_013510.1"/>
</dbReference>
<feature type="transmembrane region" description="Helical" evidence="5">
    <location>
        <begin position="87"/>
        <end position="105"/>
    </location>
</feature>
<evidence type="ECO:0000256" key="1">
    <source>
        <dbReference type="ARBA" id="ARBA00004127"/>
    </source>
</evidence>
<name>D1A5Z3_THECD</name>
<dbReference type="KEGG" id="tcu:Tcur_2741"/>
<proteinExistence type="predicted"/>
<evidence type="ECO:0000259" key="6">
    <source>
        <dbReference type="Pfam" id="PF02656"/>
    </source>
</evidence>
<dbReference type="HOGENOM" id="CLU_150487_1_0_11"/>
<keyword evidence="4 5" id="KW-0472">Membrane</keyword>
<evidence type="ECO:0000256" key="3">
    <source>
        <dbReference type="ARBA" id="ARBA00022989"/>
    </source>
</evidence>
<sequence length="106" mass="10821">MSPAEPVDPGAQPERTVLAWRRTALLIAANGVLLTRAAPTLGPVALVLGGLVAAAAVPVWLAAAIAYRKGRPGSGTDVLTARAMRALTGLLVVIALLDLTAALLHR</sequence>
<dbReference type="OrthoDB" id="3701077at2"/>
<keyword evidence="8" id="KW-1185">Reference proteome</keyword>
<keyword evidence="3 5" id="KW-1133">Transmembrane helix</keyword>
<dbReference type="eggNOG" id="COG2149">
    <property type="taxonomic scope" value="Bacteria"/>
</dbReference>
<evidence type="ECO:0000313" key="7">
    <source>
        <dbReference type="EMBL" id="ACY98288.1"/>
    </source>
</evidence>
<accession>D1A5Z3</accession>
<dbReference type="STRING" id="471852.Tcur_2741"/>
<dbReference type="EMBL" id="CP001738">
    <property type="protein sequence ID" value="ACY98288.1"/>
    <property type="molecule type" value="Genomic_DNA"/>
</dbReference>
<protein>
    <recommendedName>
        <fullName evidence="6">DUF202 domain-containing protein</fullName>
    </recommendedName>
</protein>
<dbReference type="AlphaFoldDB" id="D1A5Z3"/>
<dbReference type="Proteomes" id="UP000001918">
    <property type="component" value="Chromosome"/>
</dbReference>
<dbReference type="InterPro" id="IPR003807">
    <property type="entry name" value="DUF202"/>
</dbReference>
<evidence type="ECO:0000256" key="4">
    <source>
        <dbReference type="ARBA" id="ARBA00023136"/>
    </source>
</evidence>
<reference evidence="7 8" key="1">
    <citation type="journal article" date="2011" name="Stand. Genomic Sci.">
        <title>Complete genome sequence of Thermomonospora curvata type strain (B9).</title>
        <authorList>
            <person name="Chertkov O."/>
            <person name="Sikorski J."/>
            <person name="Nolan M."/>
            <person name="Lapidus A."/>
            <person name="Lucas S."/>
            <person name="Del Rio T.G."/>
            <person name="Tice H."/>
            <person name="Cheng J.F."/>
            <person name="Goodwin L."/>
            <person name="Pitluck S."/>
            <person name="Liolios K."/>
            <person name="Ivanova N."/>
            <person name="Mavromatis K."/>
            <person name="Mikhailova N."/>
            <person name="Ovchinnikova G."/>
            <person name="Pati A."/>
            <person name="Chen A."/>
            <person name="Palaniappan K."/>
            <person name="Djao O.D."/>
            <person name="Land M."/>
            <person name="Hauser L."/>
            <person name="Chang Y.J."/>
            <person name="Jeffries C.D."/>
            <person name="Brettin T."/>
            <person name="Han C."/>
            <person name="Detter J.C."/>
            <person name="Rohde M."/>
            <person name="Goker M."/>
            <person name="Woyke T."/>
            <person name="Bristow J."/>
            <person name="Eisen J.A."/>
            <person name="Markowitz V."/>
            <person name="Hugenholtz P."/>
            <person name="Klenk H.P."/>
            <person name="Kyrpides N.C."/>
        </authorList>
    </citation>
    <scope>NUCLEOTIDE SEQUENCE [LARGE SCALE GENOMIC DNA]</scope>
    <source>
        <strain evidence="8">ATCC 19995 / DSM 43183 / JCM 3096 / KCTC 9072 / NBRC 15933 / NCIMB 10081 / Henssen B9</strain>
    </source>
</reference>
<feature type="domain" description="DUF202" evidence="6">
    <location>
        <begin position="8"/>
        <end position="69"/>
    </location>
</feature>
<dbReference type="GO" id="GO:0012505">
    <property type="term" value="C:endomembrane system"/>
    <property type="evidence" value="ECO:0007669"/>
    <property type="project" value="UniProtKB-SubCell"/>
</dbReference>
<dbReference type="Pfam" id="PF02656">
    <property type="entry name" value="DUF202"/>
    <property type="match status" value="1"/>
</dbReference>
<gene>
    <name evidence="7" type="ordered locus">Tcur_2741</name>
</gene>